<dbReference type="GO" id="GO:0004252">
    <property type="term" value="F:serine-type endopeptidase activity"/>
    <property type="evidence" value="ECO:0007669"/>
    <property type="project" value="InterPro"/>
</dbReference>
<organism evidence="3 4">
    <name type="scientific">Vitrella brassicaformis (strain CCMP3155)</name>
    <dbReference type="NCBI Taxonomy" id="1169540"/>
    <lineage>
        <taxon>Eukaryota</taxon>
        <taxon>Sar</taxon>
        <taxon>Alveolata</taxon>
        <taxon>Colpodellida</taxon>
        <taxon>Vitrellaceae</taxon>
        <taxon>Vitrella</taxon>
    </lineage>
</organism>
<dbReference type="InParanoid" id="A0A0G4G6H7"/>
<dbReference type="EMBL" id="CDMY01000578">
    <property type="protein sequence ID" value="CEM24070.1"/>
    <property type="molecule type" value="Genomic_DNA"/>
</dbReference>
<name>A0A0G4G6H7_VITBC</name>
<evidence type="ECO:0000256" key="1">
    <source>
        <dbReference type="SAM" id="MobiDB-lite"/>
    </source>
</evidence>
<evidence type="ECO:0000259" key="2">
    <source>
        <dbReference type="Pfam" id="PF00089"/>
    </source>
</evidence>
<dbReference type="Proteomes" id="UP000041254">
    <property type="component" value="Unassembled WGS sequence"/>
</dbReference>
<accession>A0A0G4G6H7</accession>
<feature type="domain" description="Peptidase S1" evidence="2">
    <location>
        <begin position="49"/>
        <end position="190"/>
    </location>
</feature>
<gene>
    <name evidence="3" type="ORF">Vbra_22009</name>
</gene>
<dbReference type="InterPro" id="IPR009003">
    <property type="entry name" value="Peptidase_S1_PA"/>
</dbReference>
<dbReference type="SUPFAM" id="SSF50494">
    <property type="entry name" value="Trypsin-like serine proteases"/>
    <property type="match status" value="1"/>
</dbReference>
<feature type="region of interest" description="Disordered" evidence="1">
    <location>
        <begin position="204"/>
        <end position="227"/>
    </location>
</feature>
<protein>
    <recommendedName>
        <fullName evidence="2">Peptidase S1 domain-containing protein</fullName>
    </recommendedName>
</protein>
<sequence>MSLNVMSCLWRERPADELSEAAGLCEVMHEGAACFGKGLMLKTNKNHLFIITAAHVAVGATGARMVIDNQEHTVQVAAAFIHKNYIVSGHPDLAILRAQDNAPLCAALPAKRLVIARNIDIRHQLSSVDRHRFFKGDVTEVSFERPLDVTAGAASAARGAGQESECMWMRLSGITSMPGDSGSPMVTTAETSWHHTEGLLGGLLHGVSPQTSKKKRQTGSTTDSSTAPALHPILYVTPLGSLEQPKKHFVSIPVPSSPAARDSDLYAVVELLEMMPPTFSAKQKPLMTLDAKIDAKIDGLGKKIDSTRLELATQISSMRGYEVVEGPPAEAFNSLRQRLTKVFKTTEEELDAMTVEKVFIKLLEEADKNPFPDLAEGEQLPLAFRTVVRMPVPQMRRVG</sequence>
<dbReference type="Pfam" id="PF00089">
    <property type="entry name" value="Trypsin"/>
    <property type="match status" value="1"/>
</dbReference>
<dbReference type="GO" id="GO:0006508">
    <property type="term" value="P:proteolysis"/>
    <property type="evidence" value="ECO:0007669"/>
    <property type="project" value="InterPro"/>
</dbReference>
<evidence type="ECO:0000313" key="3">
    <source>
        <dbReference type="EMBL" id="CEM24070.1"/>
    </source>
</evidence>
<reference evidence="3 4" key="1">
    <citation type="submission" date="2014-11" db="EMBL/GenBank/DDBJ databases">
        <authorList>
            <person name="Zhu J."/>
            <person name="Qi W."/>
            <person name="Song R."/>
        </authorList>
    </citation>
    <scope>NUCLEOTIDE SEQUENCE [LARGE SCALE GENOMIC DNA]</scope>
</reference>
<evidence type="ECO:0000313" key="4">
    <source>
        <dbReference type="Proteomes" id="UP000041254"/>
    </source>
</evidence>
<keyword evidence="4" id="KW-1185">Reference proteome</keyword>
<dbReference type="AlphaFoldDB" id="A0A0G4G6H7"/>
<dbReference type="InterPro" id="IPR001254">
    <property type="entry name" value="Trypsin_dom"/>
</dbReference>
<dbReference type="VEuPathDB" id="CryptoDB:Vbra_22009"/>
<proteinExistence type="predicted"/>
<feature type="compositionally biased region" description="Polar residues" evidence="1">
    <location>
        <begin position="218"/>
        <end position="227"/>
    </location>
</feature>
<dbReference type="PhylomeDB" id="A0A0G4G6H7"/>